<reference evidence="4 5" key="1">
    <citation type="submission" date="2019-02" db="EMBL/GenBank/DDBJ databases">
        <title>Deep-cultivation of Planctomycetes and their phenomic and genomic characterization uncovers novel biology.</title>
        <authorList>
            <person name="Wiegand S."/>
            <person name="Jogler M."/>
            <person name="Boedeker C."/>
            <person name="Pinto D."/>
            <person name="Vollmers J."/>
            <person name="Rivas-Marin E."/>
            <person name="Kohn T."/>
            <person name="Peeters S.H."/>
            <person name="Heuer A."/>
            <person name="Rast P."/>
            <person name="Oberbeckmann S."/>
            <person name="Bunk B."/>
            <person name="Jeske O."/>
            <person name="Meyerdierks A."/>
            <person name="Storesund J.E."/>
            <person name="Kallscheuer N."/>
            <person name="Luecker S."/>
            <person name="Lage O.M."/>
            <person name="Pohl T."/>
            <person name="Merkel B.J."/>
            <person name="Hornburger P."/>
            <person name="Mueller R.-W."/>
            <person name="Bruemmer F."/>
            <person name="Labrenz M."/>
            <person name="Spormann A.M."/>
            <person name="Op den Camp H."/>
            <person name="Overmann J."/>
            <person name="Amann R."/>
            <person name="Jetten M.S.M."/>
            <person name="Mascher T."/>
            <person name="Medema M.H."/>
            <person name="Devos D.P."/>
            <person name="Kaster A.-K."/>
            <person name="Ovreas L."/>
            <person name="Rohde M."/>
            <person name="Galperin M.Y."/>
            <person name="Jogler C."/>
        </authorList>
    </citation>
    <scope>NUCLEOTIDE SEQUENCE [LARGE SCALE GENOMIC DNA]</scope>
    <source>
        <strain evidence="4 5">Pla133</strain>
    </source>
</reference>
<dbReference type="PANTHER" id="PTHR30349">
    <property type="entry name" value="PHAGE INTEGRASE-RELATED"/>
    <property type="match status" value="1"/>
</dbReference>
<dbReference type="AlphaFoldDB" id="A0A518BH58"/>
<dbReference type="KEGG" id="pbap:Pla133_13890"/>
<dbReference type="GO" id="GO:0006310">
    <property type="term" value="P:DNA recombination"/>
    <property type="evidence" value="ECO:0007669"/>
    <property type="project" value="UniProtKB-KW"/>
</dbReference>
<dbReference type="CDD" id="cd00397">
    <property type="entry name" value="DNA_BRE_C"/>
    <property type="match status" value="1"/>
</dbReference>
<dbReference type="EMBL" id="CP036287">
    <property type="protein sequence ID" value="QDU66319.1"/>
    <property type="molecule type" value="Genomic_DNA"/>
</dbReference>
<dbReference type="InterPro" id="IPR013762">
    <property type="entry name" value="Integrase-like_cat_sf"/>
</dbReference>
<protein>
    <submittedName>
        <fullName evidence="4">Tyrosine recombinase XerC</fullName>
    </submittedName>
</protein>
<dbReference type="PANTHER" id="PTHR30349:SF64">
    <property type="entry name" value="PROPHAGE INTEGRASE INTD-RELATED"/>
    <property type="match status" value="1"/>
</dbReference>
<evidence type="ECO:0000259" key="3">
    <source>
        <dbReference type="PROSITE" id="PS51898"/>
    </source>
</evidence>
<sequence length="381" mass="43972">MKTAKIPTLKRTKRGYAYARFNGRQQWFGRYDDPAAHQAFQEHLQRWLANGGEDPDAELGDLTVADLVARFLLHAERYYRRADGTPTQTVEAFVYAFRPLMQLFASTRAEDFSLQCLKLVRERMLDDALARKTVNIRVSRLVQLFKWGAEEELVSASTYQGLTVLRNLQAGRSRARETEKRRPVSRADVDAVLPHASRQIAAIVELMWWSGMRSGEAVAMRPRDLERSGEVWFYRLDHHKAAHHGHVRRVAIGPHAQEILRPFLDRVPRPDDSLPLFSPREAEDERNAARRRRQGSRRRRADLRDAYGVPELRRAVQRACDQAGIDRWTPHQLRHAAGTRLREEAGLEASQLILGHRNANTTEIYAEVSERRRVEFALRFG</sequence>
<gene>
    <name evidence="4" type="primary">xerC_1</name>
    <name evidence="4" type="ORF">Pla133_13890</name>
</gene>
<feature type="compositionally biased region" description="Basic residues" evidence="2">
    <location>
        <begin position="289"/>
        <end position="301"/>
    </location>
</feature>
<evidence type="ECO:0000256" key="1">
    <source>
        <dbReference type="ARBA" id="ARBA00023172"/>
    </source>
</evidence>
<dbReference type="SUPFAM" id="SSF56349">
    <property type="entry name" value="DNA breaking-rejoining enzymes"/>
    <property type="match status" value="1"/>
</dbReference>
<evidence type="ECO:0000256" key="2">
    <source>
        <dbReference type="SAM" id="MobiDB-lite"/>
    </source>
</evidence>
<keyword evidence="1" id="KW-0233">DNA recombination</keyword>
<dbReference type="GO" id="GO:0015074">
    <property type="term" value="P:DNA integration"/>
    <property type="evidence" value="ECO:0007669"/>
    <property type="project" value="InterPro"/>
</dbReference>
<feature type="domain" description="Tyr recombinase" evidence="3">
    <location>
        <begin position="179"/>
        <end position="378"/>
    </location>
</feature>
<name>A0A518BH58_9BACT</name>
<accession>A0A518BH58</accession>
<dbReference type="Pfam" id="PF00589">
    <property type="entry name" value="Phage_integrase"/>
    <property type="match status" value="1"/>
</dbReference>
<keyword evidence="5" id="KW-1185">Reference proteome</keyword>
<feature type="region of interest" description="Disordered" evidence="2">
    <location>
        <begin position="271"/>
        <end position="302"/>
    </location>
</feature>
<dbReference type="Gene3D" id="1.10.443.10">
    <property type="entry name" value="Intergrase catalytic core"/>
    <property type="match status" value="1"/>
</dbReference>
<dbReference type="RefSeq" id="WP_145063875.1">
    <property type="nucleotide sequence ID" value="NZ_CP036287.1"/>
</dbReference>
<dbReference type="PROSITE" id="PS51898">
    <property type="entry name" value="TYR_RECOMBINASE"/>
    <property type="match status" value="1"/>
</dbReference>
<dbReference type="GO" id="GO:0003677">
    <property type="term" value="F:DNA binding"/>
    <property type="evidence" value="ECO:0007669"/>
    <property type="project" value="InterPro"/>
</dbReference>
<dbReference type="InterPro" id="IPR011010">
    <property type="entry name" value="DNA_brk_join_enz"/>
</dbReference>
<evidence type="ECO:0000313" key="5">
    <source>
        <dbReference type="Proteomes" id="UP000316921"/>
    </source>
</evidence>
<dbReference type="InterPro" id="IPR002104">
    <property type="entry name" value="Integrase_catalytic"/>
</dbReference>
<proteinExistence type="predicted"/>
<evidence type="ECO:0000313" key="4">
    <source>
        <dbReference type="EMBL" id="QDU66319.1"/>
    </source>
</evidence>
<dbReference type="InterPro" id="IPR050090">
    <property type="entry name" value="Tyrosine_recombinase_XerCD"/>
</dbReference>
<organism evidence="4 5">
    <name type="scientific">Engelhardtia mirabilis</name>
    <dbReference type="NCBI Taxonomy" id="2528011"/>
    <lineage>
        <taxon>Bacteria</taxon>
        <taxon>Pseudomonadati</taxon>
        <taxon>Planctomycetota</taxon>
        <taxon>Planctomycetia</taxon>
        <taxon>Planctomycetia incertae sedis</taxon>
        <taxon>Engelhardtia</taxon>
    </lineage>
</organism>
<dbReference type="Proteomes" id="UP000316921">
    <property type="component" value="Chromosome"/>
</dbReference>